<dbReference type="CDD" id="cd02042">
    <property type="entry name" value="ParAB_family"/>
    <property type="match status" value="1"/>
</dbReference>
<feature type="domain" description="AAA" evidence="1">
    <location>
        <begin position="20"/>
        <end position="77"/>
    </location>
</feature>
<dbReference type="Pfam" id="PF13614">
    <property type="entry name" value="AAA_31"/>
    <property type="match status" value="1"/>
</dbReference>
<evidence type="ECO:0000313" key="3">
    <source>
        <dbReference type="Proteomes" id="UP000214646"/>
    </source>
</evidence>
<dbReference type="SUPFAM" id="SSF52540">
    <property type="entry name" value="P-loop containing nucleoside triphosphate hydrolases"/>
    <property type="match status" value="1"/>
</dbReference>
<proteinExistence type="predicted"/>
<comment type="caution">
    <text evidence="2">The sequence shown here is derived from an EMBL/GenBank/DDBJ whole genome shotgun (WGS) entry which is preliminary data.</text>
</comment>
<evidence type="ECO:0000313" key="2">
    <source>
        <dbReference type="EMBL" id="OWK35619.1"/>
    </source>
</evidence>
<dbReference type="Gene3D" id="3.40.50.300">
    <property type="entry name" value="P-loop containing nucleotide triphosphate hydrolases"/>
    <property type="match status" value="1"/>
</dbReference>
<dbReference type="Proteomes" id="UP000214646">
    <property type="component" value="Unassembled WGS sequence"/>
</dbReference>
<sequence>MKEGWEFLRDKRREMFSRWLKANYDFILVDCPPAIAWQVRFFLLVADGYIVPTIPDRLSVRGARYLCRRLHNIKVKTRPLGLLWSMKREIQTHSEFVETIRTGRERMKFELPDDLNLPAPFNTVIPHAVAITRGQTGTEPYVSFRDKYETGPAKLFADLCQEIIFRIKREKSPASREAAFAKS</sequence>
<dbReference type="EMBL" id="NIDE01000017">
    <property type="protein sequence ID" value="OWK35619.1"/>
    <property type="molecule type" value="Genomic_DNA"/>
</dbReference>
<organism evidence="2 3">
    <name type="scientific">Fimbriiglobus ruber</name>
    <dbReference type="NCBI Taxonomy" id="1908690"/>
    <lineage>
        <taxon>Bacteria</taxon>
        <taxon>Pseudomonadati</taxon>
        <taxon>Planctomycetota</taxon>
        <taxon>Planctomycetia</taxon>
        <taxon>Gemmatales</taxon>
        <taxon>Gemmataceae</taxon>
        <taxon>Fimbriiglobus</taxon>
    </lineage>
</organism>
<dbReference type="InterPro" id="IPR050678">
    <property type="entry name" value="DNA_Partitioning_ATPase"/>
</dbReference>
<dbReference type="InterPro" id="IPR027417">
    <property type="entry name" value="P-loop_NTPase"/>
</dbReference>
<gene>
    <name evidence="2" type="ORF">FRUB_08182</name>
</gene>
<protein>
    <submittedName>
        <fullName evidence="2">Chromosome (Plasmid) partitioning protein ParA / Sporulation initiation inhibitor protein Soj</fullName>
    </submittedName>
</protein>
<name>A0A225DEP1_9BACT</name>
<dbReference type="AlphaFoldDB" id="A0A225DEP1"/>
<accession>A0A225DEP1</accession>
<reference evidence="3" key="1">
    <citation type="submission" date="2017-06" db="EMBL/GenBank/DDBJ databases">
        <title>Genome analysis of Fimbriiglobus ruber SP5, the first member of the order Planctomycetales with confirmed chitinolytic capability.</title>
        <authorList>
            <person name="Ravin N.V."/>
            <person name="Rakitin A.L."/>
            <person name="Ivanova A.A."/>
            <person name="Beletsky A.V."/>
            <person name="Kulichevskaya I.S."/>
            <person name="Mardanov A.V."/>
            <person name="Dedysh S.N."/>
        </authorList>
    </citation>
    <scope>NUCLEOTIDE SEQUENCE [LARGE SCALE GENOMIC DNA]</scope>
    <source>
        <strain evidence="3">SP5</strain>
    </source>
</reference>
<dbReference type="PANTHER" id="PTHR13696">
    <property type="entry name" value="P-LOOP CONTAINING NUCLEOSIDE TRIPHOSPHATE HYDROLASE"/>
    <property type="match status" value="1"/>
</dbReference>
<keyword evidence="3" id="KW-1185">Reference proteome</keyword>
<dbReference type="InterPro" id="IPR025669">
    <property type="entry name" value="AAA_dom"/>
</dbReference>
<dbReference type="RefSeq" id="WP_238602934.1">
    <property type="nucleotide sequence ID" value="NZ_NIDE01000017.1"/>
</dbReference>
<dbReference type="PANTHER" id="PTHR13696:SF52">
    <property type="entry name" value="PARA FAMILY PROTEIN CT_582"/>
    <property type="match status" value="1"/>
</dbReference>
<evidence type="ECO:0000259" key="1">
    <source>
        <dbReference type="Pfam" id="PF13614"/>
    </source>
</evidence>